<dbReference type="EMBL" id="KL994689">
    <property type="protein sequence ID" value="KFK21901.1"/>
    <property type="molecule type" value="Genomic_DNA"/>
</dbReference>
<dbReference type="Gramene" id="KFK21901">
    <property type="protein sequence ID" value="KFK21901"/>
    <property type="gene ID" value="AALP_AAs65133U000100"/>
</dbReference>
<accession>A0A087FW99</accession>
<reference evidence="2" key="1">
    <citation type="journal article" date="2015" name="Nat. Plants">
        <title>Genome expansion of Arabis alpina linked with retrotransposition and reduced symmetric DNA methylation.</title>
        <authorList>
            <person name="Willing E.M."/>
            <person name="Rawat V."/>
            <person name="Mandakova T."/>
            <person name="Maumus F."/>
            <person name="James G.V."/>
            <person name="Nordstroem K.J."/>
            <person name="Becker C."/>
            <person name="Warthmann N."/>
            <person name="Chica C."/>
            <person name="Szarzynska B."/>
            <person name="Zytnicki M."/>
            <person name="Albani M.C."/>
            <person name="Kiefer C."/>
            <person name="Bergonzi S."/>
            <person name="Castaings L."/>
            <person name="Mateos J.L."/>
            <person name="Berns M.C."/>
            <person name="Bujdoso N."/>
            <person name="Piofczyk T."/>
            <person name="de Lorenzo L."/>
            <person name="Barrero-Sicilia C."/>
            <person name="Mateos I."/>
            <person name="Piednoel M."/>
            <person name="Hagmann J."/>
            <person name="Chen-Min-Tao R."/>
            <person name="Iglesias-Fernandez R."/>
            <person name="Schuster S.C."/>
            <person name="Alonso-Blanco C."/>
            <person name="Roudier F."/>
            <person name="Carbonero P."/>
            <person name="Paz-Ares J."/>
            <person name="Davis S.J."/>
            <person name="Pecinka A."/>
            <person name="Quesneville H."/>
            <person name="Colot V."/>
            <person name="Lysak M.A."/>
            <person name="Weigel D."/>
            <person name="Coupland G."/>
            <person name="Schneeberger K."/>
        </authorList>
    </citation>
    <scope>NUCLEOTIDE SEQUENCE [LARGE SCALE GENOMIC DNA]</scope>
    <source>
        <strain evidence="2">cv. Pajares</strain>
    </source>
</reference>
<name>A0A087FW99_ARAAL</name>
<protein>
    <submittedName>
        <fullName evidence="1">Uncharacterized protein</fullName>
    </submittedName>
</protein>
<evidence type="ECO:0000313" key="1">
    <source>
        <dbReference type="EMBL" id="KFK21901.1"/>
    </source>
</evidence>
<sequence>MCANTMNSDAKENAHLGSDERWFNPAVVWHSPVRIPSKTANK</sequence>
<keyword evidence="2" id="KW-1185">Reference proteome</keyword>
<evidence type="ECO:0000313" key="2">
    <source>
        <dbReference type="Proteomes" id="UP000029120"/>
    </source>
</evidence>
<organism evidence="1 2">
    <name type="scientific">Arabis alpina</name>
    <name type="common">Alpine rock-cress</name>
    <dbReference type="NCBI Taxonomy" id="50452"/>
    <lineage>
        <taxon>Eukaryota</taxon>
        <taxon>Viridiplantae</taxon>
        <taxon>Streptophyta</taxon>
        <taxon>Embryophyta</taxon>
        <taxon>Tracheophyta</taxon>
        <taxon>Spermatophyta</taxon>
        <taxon>Magnoliopsida</taxon>
        <taxon>eudicotyledons</taxon>
        <taxon>Gunneridae</taxon>
        <taxon>Pentapetalae</taxon>
        <taxon>rosids</taxon>
        <taxon>malvids</taxon>
        <taxon>Brassicales</taxon>
        <taxon>Brassicaceae</taxon>
        <taxon>Arabideae</taxon>
        <taxon>Arabis</taxon>
    </lineage>
</organism>
<gene>
    <name evidence="1" type="ORF">AALP_AAs65133U000100</name>
</gene>
<dbReference type="Proteomes" id="UP000029120">
    <property type="component" value="Unassembled WGS sequence"/>
</dbReference>
<proteinExistence type="predicted"/>
<dbReference type="AlphaFoldDB" id="A0A087FW99"/>